<evidence type="ECO:0000256" key="1">
    <source>
        <dbReference type="SAM" id="Phobius"/>
    </source>
</evidence>
<feature type="transmembrane region" description="Helical" evidence="1">
    <location>
        <begin position="129"/>
        <end position="153"/>
    </location>
</feature>
<feature type="transmembrane region" description="Helical" evidence="1">
    <location>
        <begin position="32"/>
        <end position="61"/>
    </location>
</feature>
<keyword evidence="1" id="KW-1133">Transmembrane helix</keyword>
<gene>
    <name evidence="2" type="ORF">OQ273_09925</name>
</gene>
<accession>A0A9X3ZGS5</accession>
<dbReference type="AlphaFoldDB" id="A0A9X3ZGS5"/>
<dbReference type="RefSeq" id="WP_267990306.1">
    <property type="nucleotide sequence ID" value="NZ_JAPJZI010000001.1"/>
</dbReference>
<proteinExistence type="predicted"/>
<sequence>MANGSELALILEGGKTAHVEHKRDLREEIGRIGLFEMSAIAAPALAGALGLACAVVLYASGTSGAALAELSPVLAWFFAAVLLSVMVPGLSWLRHYTHALSLFERKLDFEEPFVHGNGKTKLLTYSGQLCVAAAVGAIVCSYGALLAGGIAFLDLMR</sequence>
<keyword evidence="3" id="KW-1185">Reference proteome</keyword>
<organism evidence="2 3">
    <name type="scientific">Hoeflea prorocentri</name>
    <dbReference type="NCBI Taxonomy" id="1922333"/>
    <lineage>
        <taxon>Bacteria</taxon>
        <taxon>Pseudomonadati</taxon>
        <taxon>Pseudomonadota</taxon>
        <taxon>Alphaproteobacteria</taxon>
        <taxon>Hyphomicrobiales</taxon>
        <taxon>Rhizobiaceae</taxon>
        <taxon>Hoeflea</taxon>
    </lineage>
</organism>
<name>A0A9X3ZGS5_9HYPH</name>
<feature type="transmembrane region" description="Helical" evidence="1">
    <location>
        <begin position="73"/>
        <end position="93"/>
    </location>
</feature>
<protein>
    <submittedName>
        <fullName evidence="2">Uncharacterized protein</fullName>
    </submittedName>
</protein>
<keyword evidence="1" id="KW-0472">Membrane</keyword>
<reference evidence="2" key="1">
    <citation type="submission" date="2022-11" db="EMBL/GenBank/DDBJ databases">
        <title>Draft genome sequence of Hoeflea poritis E7-10 and Hoeflea prorocentri PM5-8, separated from scleractinian coral Porites lutea and marine dinoflagellate.</title>
        <authorList>
            <person name="Zhang G."/>
            <person name="Wei Q."/>
            <person name="Cai L."/>
        </authorList>
    </citation>
    <scope>NUCLEOTIDE SEQUENCE</scope>
    <source>
        <strain evidence="2">PM5-8</strain>
    </source>
</reference>
<keyword evidence="1" id="KW-0812">Transmembrane</keyword>
<evidence type="ECO:0000313" key="3">
    <source>
        <dbReference type="Proteomes" id="UP001151234"/>
    </source>
</evidence>
<dbReference type="Proteomes" id="UP001151234">
    <property type="component" value="Unassembled WGS sequence"/>
</dbReference>
<evidence type="ECO:0000313" key="2">
    <source>
        <dbReference type="EMBL" id="MDA5398887.1"/>
    </source>
</evidence>
<comment type="caution">
    <text evidence="2">The sequence shown here is derived from an EMBL/GenBank/DDBJ whole genome shotgun (WGS) entry which is preliminary data.</text>
</comment>
<dbReference type="EMBL" id="JAPJZI010000001">
    <property type="protein sequence ID" value="MDA5398887.1"/>
    <property type="molecule type" value="Genomic_DNA"/>
</dbReference>